<evidence type="ECO:0000256" key="3">
    <source>
        <dbReference type="SAM" id="SignalP"/>
    </source>
</evidence>
<keyword evidence="2" id="KW-0812">Transmembrane</keyword>
<evidence type="ECO:0000313" key="4">
    <source>
        <dbReference type="EMBL" id="MDL2060165.1"/>
    </source>
</evidence>
<evidence type="ECO:0000256" key="1">
    <source>
        <dbReference type="SAM" id="Coils"/>
    </source>
</evidence>
<dbReference type="RefSeq" id="WP_243376983.1">
    <property type="nucleotide sequence ID" value="NZ_JAKZJU020000001.1"/>
</dbReference>
<protein>
    <submittedName>
        <fullName evidence="4">PhnD/SsuA/transferrin family substrate-binding protein</fullName>
    </submittedName>
</protein>
<keyword evidence="2" id="KW-0472">Membrane</keyword>
<dbReference type="EMBL" id="JAKZJU020000001">
    <property type="protein sequence ID" value="MDL2060165.1"/>
    <property type="molecule type" value="Genomic_DNA"/>
</dbReference>
<dbReference type="Gene3D" id="3.40.190.10">
    <property type="entry name" value="Periplasmic binding protein-like II"/>
    <property type="match status" value="1"/>
</dbReference>
<keyword evidence="1" id="KW-0175">Coiled coil</keyword>
<keyword evidence="2" id="KW-1133">Transmembrane helix</keyword>
<organism evidence="4 5">
    <name type="scientific">Mesosutterella faecium</name>
    <dbReference type="NCBI Taxonomy" id="2925194"/>
    <lineage>
        <taxon>Bacteria</taxon>
        <taxon>Pseudomonadati</taxon>
        <taxon>Pseudomonadota</taxon>
        <taxon>Betaproteobacteria</taxon>
        <taxon>Burkholderiales</taxon>
        <taxon>Sutterellaceae</taxon>
        <taxon>Mesosutterella</taxon>
    </lineage>
</organism>
<dbReference type="PANTHER" id="PTHR35841">
    <property type="entry name" value="PHOSPHONATES-BINDING PERIPLASMIC PROTEIN"/>
    <property type="match status" value="1"/>
</dbReference>
<accession>A0ABT7IQC1</accession>
<feature type="transmembrane region" description="Helical" evidence="2">
    <location>
        <begin position="318"/>
        <end position="342"/>
    </location>
</feature>
<keyword evidence="5" id="KW-1185">Reference proteome</keyword>
<sequence>MDKPLHLPPSPRPRARAALFALAAALAAPASPLTAQAAPVRLGVSEFADLSVNAPILSATERLLSEALGEKNLEVRTYTVAGLQAAAKAGDVDIIISSAGTYRRLALEGAGLVNLASVASDRSPDPNYADGSVFFVKKERADLQHIADLRGKTVAANHAYGFSGWQIALGELRRRGFDETKFFGAVQFQGHEVRGVIEAVRSGRADAGIVRSCLLEDLKEAGREFRVLDPREGDARLACAHSTDLYPNWTVSILPGTPPEVSRRVAKALFFMPEIENGLRWSVATDFRAVDRLLLELKIGPYAYLREFSLRRFVTEHALPIGIGLCLLAALLLHSVTVGWLVRRRTSELEEALEREKRLERERALAASRLEDL</sequence>
<feature type="chain" id="PRO_5045173977" evidence="3">
    <location>
        <begin position="38"/>
        <end position="373"/>
    </location>
</feature>
<gene>
    <name evidence="4" type="ORF">MUN46_009480</name>
</gene>
<dbReference type="Pfam" id="PF12974">
    <property type="entry name" value="Phosphonate-bd"/>
    <property type="match status" value="1"/>
</dbReference>
<evidence type="ECO:0000256" key="2">
    <source>
        <dbReference type="SAM" id="Phobius"/>
    </source>
</evidence>
<name>A0ABT7IQC1_9BURK</name>
<keyword evidence="3" id="KW-0732">Signal</keyword>
<dbReference type="PANTHER" id="PTHR35841:SF1">
    <property type="entry name" value="PHOSPHONATES-BINDING PERIPLASMIC PROTEIN"/>
    <property type="match status" value="1"/>
</dbReference>
<evidence type="ECO:0000313" key="5">
    <source>
        <dbReference type="Proteomes" id="UP001165481"/>
    </source>
</evidence>
<comment type="caution">
    <text evidence="4">The sequence shown here is derived from an EMBL/GenBank/DDBJ whole genome shotgun (WGS) entry which is preliminary data.</text>
</comment>
<feature type="signal peptide" evidence="3">
    <location>
        <begin position="1"/>
        <end position="37"/>
    </location>
</feature>
<proteinExistence type="predicted"/>
<dbReference type="Proteomes" id="UP001165481">
    <property type="component" value="Unassembled WGS sequence"/>
</dbReference>
<dbReference type="SUPFAM" id="SSF53850">
    <property type="entry name" value="Periplasmic binding protein-like II"/>
    <property type="match status" value="1"/>
</dbReference>
<feature type="coiled-coil region" evidence="1">
    <location>
        <begin position="342"/>
        <end position="369"/>
    </location>
</feature>
<reference evidence="4" key="1">
    <citation type="submission" date="2023-03" db="EMBL/GenBank/DDBJ databases">
        <title>Mesosutterella sp. nov. isolated from porcine feces.</title>
        <authorList>
            <person name="Yu S."/>
        </authorList>
    </citation>
    <scope>NUCLEOTIDE SEQUENCE</scope>
    <source>
        <strain evidence="4">AGMB02718</strain>
    </source>
</reference>